<evidence type="ECO:0000313" key="3">
    <source>
        <dbReference type="Proteomes" id="UP000001064"/>
    </source>
</evidence>
<evidence type="ECO:0000256" key="1">
    <source>
        <dbReference type="SAM" id="SignalP"/>
    </source>
</evidence>
<dbReference type="AlphaFoldDB" id="F0ZY51"/>
<keyword evidence="1" id="KW-0732">Signal</keyword>
<evidence type="ECO:0000313" key="2">
    <source>
        <dbReference type="EMBL" id="EGC31123.1"/>
    </source>
</evidence>
<reference evidence="3" key="1">
    <citation type="journal article" date="2011" name="Genome Biol.">
        <title>Comparative genomics of the social amoebae Dictyostelium discoideum and Dictyostelium purpureum.</title>
        <authorList>
            <consortium name="US DOE Joint Genome Institute (JGI-PGF)"/>
            <person name="Sucgang R."/>
            <person name="Kuo A."/>
            <person name="Tian X."/>
            <person name="Salerno W."/>
            <person name="Parikh A."/>
            <person name="Feasley C.L."/>
            <person name="Dalin E."/>
            <person name="Tu H."/>
            <person name="Huang E."/>
            <person name="Barry K."/>
            <person name="Lindquist E."/>
            <person name="Shapiro H."/>
            <person name="Bruce D."/>
            <person name="Schmutz J."/>
            <person name="Salamov A."/>
            <person name="Fey P."/>
            <person name="Gaudet P."/>
            <person name="Anjard C."/>
            <person name="Babu M.M."/>
            <person name="Basu S."/>
            <person name="Bushmanova Y."/>
            <person name="van der Wel H."/>
            <person name="Katoh-Kurasawa M."/>
            <person name="Dinh C."/>
            <person name="Coutinho P.M."/>
            <person name="Saito T."/>
            <person name="Elias M."/>
            <person name="Schaap P."/>
            <person name="Kay R.R."/>
            <person name="Henrissat B."/>
            <person name="Eichinger L."/>
            <person name="Rivero F."/>
            <person name="Putnam N.H."/>
            <person name="West C.M."/>
            <person name="Loomis W.F."/>
            <person name="Chisholm R.L."/>
            <person name="Shaulsky G."/>
            <person name="Strassmann J.E."/>
            <person name="Queller D.C."/>
            <person name="Kuspa A."/>
            <person name="Grigoriev I.V."/>
        </authorList>
    </citation>
    <scope>NUCLEOTIDE SEQUENCE [LARGE SCALE GENOMIC DNA]</scope>
    <source>
        <strain evidence="3">QSDP1</strain>
    </source>
</reference>
<feature type="signal peptide" evidence="1">
    <location>
        <begin position="1"/>
        <end position="20"/>
    </location>
</feature>
<organism evidence="2 3">
    <name type="scientific">Dictyostelium purpureum</name>
    <name type="common">Slime mold</name>
    <dbReference type="NCBI Taxonomy" id="5786"/>
    <lineage>
        <taxon>Eukaryota</taxon>
        <taxon>Amoebozoa</taxon>
        <taxon>Evosea</taxon>
        <taxon>Eumycetozoa</taxon>
        <taxon>Dictyostelia</taxon>
        <taxon>Dictyosteliales</taxon>
        <taxon>Dictyosteliaceae</taxon>
        <taxon>Dictyostelium</taxon>
    </lineage>
</organism>
<sequence>MKRKCLLVFLVLLISNVILCSMESIQYSDTVLDNGTEKKDSKFNNLIQSNHSVVNADDDINDSKIKNKNNNKEHNIDKNIKNINGDNNIDNNNSNNVENNIDSNAENNIDNNIIMPNNYKCDNLSELVESCFETHRFSLCSDEFELYYGCCLNLVKMIDRRELQKKYFQAAKVFIDAMKSTKSRYDLYKMYIQLDSFISEISVDLELTEFSFFHKKQSVNINK</sequence>
<dbReference type="InParanoid" id="F0ZY51"/>
<keyword evidence="3" id="KW-1185">Reference proteome</keyword>
<dbReference type="RefSeq" id="XP_003292341.1">
    <property type="nucleotide sequence ID" value="XM_003292293.1"/>
</dbReference>
<proteinExistence type="predicted"/>
<gene>
    <name evidence="2" type="ORF">DICPUDRAFT_82962</name>
</gene>
<feature type="chain" id="PRO_5003262052" evidence="1">
    <location>
        <begin position="21"/>
        <end position="223"/>
    </location>
</feature>
<dbReference type="GeneID" id="10507999"/>
<dbReference type="EMBL" id="GL871275">
    <property type="protein sequence ID" value="EGC31123.1"/>
    <property type="molecule type" value="Genomic_DNA"/>
</dbReference>
<accession>F0ZY51</accession>
<name>F0ZY51_DICPU</name>
<dbReference type="VEuPathDB" id="AmoebaDB:DICPUDRAFT_82962"/>
<dbReference type="KEGG" id="dpp:DICPUDRAFT_82962"/>
<protein>
    <submittedName>
        <fullName evidence="2">Uncharacterized protein</fullName>
    </submittedName>
</protein>
<dbReference type="Proteomes" id="UP000001064">
    <property type="component" value="Unassembled WGS sequence"/>
</dbReference>